<comment type="caution">
    <text evidence="1">The sequence shown here is derived from an EMBL/GenBank/DDBJ whole genome shotgun (WGS) entry which is preliminary data.</text>
</comment>
<sequence length="336" mass="36641">MAAPSPAVQCNDCTTRSGIVYHTQQTTLDTSNAAATRRSDADFTESNVSFHTQHTTLDLSNAVSIRRSGGESNETDVSSLEKRRFAHPGEFNNDYDAFFAAMLSQPGVLYVPHRLIQQGQWASTASAPLKKFSDNPGQKVFMSVQGIAGCTTVVVVSRQAVYMNHIWEAPTFAKGVRWKHDDQSGIQEIISTDDVFNANIQVIDSGDATLMSGGTQWDGRLPWLPSLRDQTGGVFHPDQDGGVRVFIITPGPHNVPSPRAPKYPVRVGIIKQWLAMAFKADSEIIPYARPADEDSKDPNKAAGKILFMFDPSQEDIPSRRMGPGGVPLSCTTIYAG</sequence>
<protein>
    <submittedName>
        <fullName evidence="1">Uncharacterized protein</fullName>
    </submittedName>
</protein>
<dbReference type="AlphaFoldDB" id="A0AAE0WN49"/>
<accession>A0AAE0WN49</accession>
<dbReference type="Proteomes" id="UP001274830">
    <property type="component" value="Unassembled WGS sequence"/>
</dbReference>
<name>A0AAE0WN49_9PEZI</name>
<evidence type="ECO:0000313" key="1">
    <source>
        <dbReference type="EMBL" id="KAK3674797.1"/>
    </source>
</evidence>
<keyword evidence="2" id="KW-1185">Reference proteome</keyword>
<organism evidence="1 2">
    <name type="scientific">Recurvomyces mirabilis</name>
    <dbReference type="NCBI Taxonomy" id="574656"/>
    <lineage>
        <taxon>Eukaryota</taxon>
        <taxon>Fungi</taxon>
        <taxon>Dikarya</taxon>
        <taxon>Ascomycota</taxon>
        <taxon>Pezizomycotina</taxon>
        <taxon>Dothideomycetes</taxon>
        <taxon>Dothideomycetidae</taxon>
        <taxon>Mycosphaerellales</taxon>
        <taxon>Teratosphaeriaceae</taxon>
        <taxon>Recurvomyces</taxon>
    </lineage>
</organism>
<evidence type="ECO:0000313" key="2">
    <source>
        <dbReference type="Proteomes" id="UP001274830"/>
    </source>
</evidence>
<dbReference type="EMBL" id="JAUTXT010000017">
    <property type="protein sequence ID" value="KAK3674797.1"/>
    <property type="molecule type" value="Genomic_DNA"/>
</dbReference>
<gene>
    <name evidence="1" type="ORF">LTR78_005141</name>
</gene>
<reference evidence="1" key="1">
    <citation type="submission" date="2023-07" db="EMBL/GenBank/DDBJ databases">
        <title>Black Yeasts Isolated from many extreme environments.</title>
        <authorList>
            <person name="Coleine C."/>
            <person name="Stajich J.E."/>
            <person name="Selbmann L."/>
        </authorList>
    </citation>
    <scope>NUCLEOTIDE SEQUENCE</scope>
    <source>
        <strain evidence="1">CCFEE 5485</strain>
    </source>
</reference>
<proteinExistence type="predicted"/>